<sequence length="792" mass="91626">MWALVNFCQGWEGLFPSTFCKTGKEMFQRKKAKIIQVSNDIKNLRDLSETAYVFQEVKIQLHRLEEYYKHHAVNNSLISDTGTELSNDISLNGDRKSNHRINETKVSSLMLTSDSESISVIENSQSINKPSKDTCAVVPKCKEKIISGSNINIHFEQNAIISNTITEDSTQIIVGESESELLLPVSTKVNSDHIIPDSDCSDTAKCKSVLNATESCKSINEIIRTRSHSVKDIDLSKLEVSSEIFEKQRSDESYLISDSETSLKKRSLLIKRKRLIIPDSDSDHDFSDLDYIPDEDNSLSFCEKVIQPFKRRRKQDKYMNSYEKNIDCSTEVQVEFLRKLHVPKSDEGGKYYKKESCCPYCKDIKLFWRLDRHLLQKHMDQQTVMKFDSLPKKCKERLDILKKLRIHRNMRWNTNSIVNTTGKLLVTRRLSKRTNNECITLDNKPKPLPLINNTSMNAEEIDEEIRQEMLNYQNKNLLVDIDDKKKINKTRTYDVKDQNNLIKNHARALGRFISVMRKIGNKVSDLESCIKVNNWNATVNAIREIAGFSKSTRIFNAPSTAQFYGLLLKNVMRLMKSYYNQKSYKKGLNCVVDYETEFNSHWLTMIGSKIVSSQNLMKKKNEGKTIGEMSSNDVNLLIEFLDQRRIILFEKIKETLTKKLYNDLIATQMIYVQCSNGRRPGETARTLLSDYTTRMTHDTNNEFFKMLDPEEKERTIKYSVMDTKGKKLHGLTGRVYLRAQDEMILDFLITQRNSVNILSTNEYLYAPAPEHSDKNVLHMDAHIAMNKLVDYC</sequence>
<evidence type="ECO:0000313" key="1">
    <source>
        <dbReference type="EMBL" id="KAL3398140.1"/>
    </source>
</evidence>
<gene>
    <name evidence="1" type="ORF">TKK_008348</name>
</gene>
<comment type="caution">
    <text evidence="1">The sequence shown here is derived from an EMBL/GenBank/DDBJ whole genome shotgun (WGS) entry which is preliminary data.</text>
</comment>
<reference evidence="1 2" key="1">
    <citation type="journal article" date="2024" name="bioRxiv">
        <title>A reference genome for Trichogramma kaykai: A tiny desert-dwelling parasitoid wasp with competing sex-ratio distorters.</title>
        <authorList>
            <person name="Culotta J."/>
            <person name="Lindsey A.R."/>
        </authorList>
    </citation>
    <scope>NUCLEOTIDE SEQUENCE [LARGE SCALE GENOMIC DNA]</scope>
    <source>
        <strain evidence="1 2">KSX58</strain>
    </source>
</reference>
<dbReference type="AlphaFoldDB" id="A0ABD2WYT9"/>
<accession>A0ABD2WYT9</accession>
<proteinExistence type="predicted"/>
<dbReference type="PANTHER" id="PTHR33480">
    <property type="entry name" value="SET DOMAIN-CONTAINING PROTEIN-RELATED"/>
    <property type="match status" value="1"/>
</dbReference>
<protein>
    <submittedName>
        <fullName evidence="1">Uncharacterized protein</fullName>
    </submittedName>
</protein>
<dbReference type="EMBL" id="JBJJXI010000060">
    <property type="protein sequence ID" value="KAL3398140.1"/>
    <property type="molecule type" value="Genomic_DNA"/>
</dbReference>
<organism evidence="1 2">
    <name type="scientific">Trichogramma kaykai</name>
    <dbReference type="NCBI Taxonomy" id="54128"/>
    <lineage>
        <taxon>Eukaryota</taxon>
        <taxon>Metazoa</taxon>
        <taxon>Ecdysozoa</taxon>
        <taxon>Arthropoda</taxon>
        <taxon>Hexapoda</taxon>
        <taxon>Insecta</taxon>
        <taxon>Pterygota</taxon>
        <taxon>Neoptera</taxon>
        <taxon>Endopterygota</taxon>
        <taxon>Hymenoptera</taxon>
        <taxon>Apocrita</taxon>
        <taxon>Proctotrupomorpha</taxon>
        <taxon>Chalcidoidea</taxon>
        <taxon>Trichogrammatidae</taxon>
        <taxon>Trichogramma</taxon>
    </lineage>
</organism>
<keyword evidence="2" id="KW-1185">Reference proteome</keyword>
<dbReference type="Proteomes" id="UP001627154">
    <property type="component" value="Unassembled WGS sequence"/>
</dbReference>
<name>A0ABD2WYT9_9HYME</name>
<evidence type="ECO:0000313" key="2">
    <source>
        <dbReference type="Proteomes" id="UP001627154"/>
    </source>
</evidence>